<dbReference type="Proteomes" id="UP000317652">
    <property type="component" value="Unassembled WGS sequence"/>
</dbReference>
<dbReference type="RefSeq" id="WP_268887529.1">
    <property type="nucleotide sequence ID" value="NZ_CABGGS010000045.1"/>
</dbReference>
<organism evidence="2 3">
    <name type="scientific">Klebsiella spallanzanii</name>
    <dbReference type="NCBI Taxonomy" id="2587528"/>
    <lineage>
        <taxon>Bacteria</taxon>
        <taxon>Pseudomonadati</taxon>
        <taxon>Pseudomonadota</taxon>
        <taxon>Gammaproteobacteria</taxon>
        <taxon>Enterobacterales</taxon>
        <taxon>Enterobacteriaceae</taxon>
        <taxon>Klebsiella/Raoultella group</taxon>
        <taxon>Klebsiella</taxon>
    </lineage>
</organism>
<gene>
    <name evidence="2" type="ORF">SB6411_03190</name>
</gene>
<evidence type="ECO:0000313" key="3">
    <source>
        <dbReference type="Proteomes" id="UP000317652"/>
    </source>
</evidence>
<feature type="chain" id="PRO_5045268452" evidence="1">
    <location>
        <begin position="21"/>
        <end position="44"/>
    </location>
</feature>
<dbReference type="EMBL" id="CABGGS010000045">
    <property type="protein sequence ID" value="VUS85090.1"/>
    <property type="molecule type" value="Genomic_DNA"/>
</dbReference>
<evidence type="ECO:0000313" key="2">
    <source>
        <dbReference type="EMBL" id="VUS85090.1"/>
    </source>
</evidence>
<keyword evidence="1" id="KW-0732">Signal</keyword>
<proteinExistence type="predicted"/>
<sequence length="44" mass="4934">MVKFTAKVALLVLCATPALANLKNLEVMCGEYNIRIYPNAIFFE</sequence>
<accession>A0ABY6VIE1</accession>
<keyword evidence="3" id="KW-1185">Reference proteome</keyword>
<comment type="caution">
    <text evidence="2">The sequence shown here is derived from an EMBL/GenBank/DDBJ whole genome shotgun (WGS) entry which is preliminary data.</text>
</comment>
<feature type="signal peptide" evidence="1">
    <location>
        <begin position="1"/>
        <end position="20"/>
    </location>
</feature>
<reference evidence="2 3" key="1">
    <citation type="submission" date="2019-07" db="EMBL/GenBank/DDBJ databases">
        <authorList>
            <person name="Brisse S."/>
            <person name="Rodrigues C."/>
            <person name="Thorpe H."/>
        </authorList>
    </citation>
    <scope>NUCLEOTIDE SEQUENCE [LARGE SCALE GENOMIC DNA]</scope>
    <source>
        <strain evidence="2">SB6411</strain>
    </source>
</reference>
<evidence type="ECO:0000256" key="1">
    <source>
        <dbReference type="SAM" id="SignalP"/>
    </source>
</evidence>
<protein>
    <submittedName>
        <fullName evidence="2">Uncharacterized protein</fullName>
    </submittedName>
</protein>
<name>A0ABY6VIE1_9ENTR</name>